<accession>A0ACC2SIE2</accession>
<protein>
    <submittedName>
        <fullName evidence="1">Uncharacterized protein</fullName>
    </submittedName>
</protein>
<name>A0ACC2SIE2_9FUNG</name>
<organism evidence="1 2">
    <name type="scientific">Entomophthora muscae</name>
    <dbReference type="NCBI Taxonomy" id="34485"/>
    <lineage>
        <taxon>Eukaryota</taxon>
        <taxon>Fungi</taxon>
        <taxon>Fungi incertae sedis</taxon>
        <taxon>Zoopagomycota</taxon>
        <taxon>Entomophthoromycotina</taxon>
        <taxon>Entomophthoromycetes</taxon>
        <taxon>Entomophthorales</taxon>
        <taxon>Entomophthoraceae</taxon>
        <taxon>Entomophthora</taxon>
    </lineage>
</organism>
<dbReference type="Proteomes" id="UP001165960">
    <property type="component" value="Unassembled WGS sequence"/>
</dbReference>
<gene>
    <name evidence="1" type="ORF">DSO57_1014178</name>
</gene>
<comment type="caution">
    <text evidence="1">The sequence shown here is derived from an EMBL/GenBank/DDBJ whole genome shotgun (WGS) entry which is preliminary data.</text>
</comment>
<sequence>MLKYRFATFLLSLHSLAAQRPAQCYVFCTWGSLAVMHSLMSLPIPNFAGTPGVSLRVRGIDDLLDSLSRHSNPKEADFAPTEIHRGEKTKSSHFLCEEDFEYLYCPTFQFLKQYLKEHLKLPSFFRGPLVIEALVAKPTLICLKHSVKAPSEAKKTSDNFCWSTRRLFRRDSPPNVEVEPHNGFLSSPGQMKLIFFLSIFILIASSIILALGLFFFYRVRKLQRASLEGCDETQAKANPNETMVLEPKEFPQKCLGSSDFKTLVTPTSSNEEFFLANTLDSETICQHSSSSTVSNTDRQSYFEDEEKMGHLAATVHFRYQPVLADELSLELGDRVFIQHKFDDGWAIGIHMISRKAGAFPMACLQAPQPASRPTSSACSSRVFPHCTAAAIARRVSSRRPFRSASRV</sequence>
<reference evidence="1" key="1">
    <citation type="submission" date="2022-04" db="EMBL/GenBank/DDBJ databases">
        <title>Genome of the entomopathogenic fungus Entomophthora muscae.</title>
        <authorList>
            <person name="Elya C."/>
            <person name="Lovett B.R."/>
            <person name="Lee E."/>
            <person name="Macias A.M."/>
            <person name="Hajek A.E."/>
            <person name="De Bivort B.L."/>
            <person name="Kasson M.T."/>
            <person name="De Fine Licht H.H."/>
            <person name="Stajich J.E."/>
        </authorList>
    </citation>
    <scope>NUCLEOTIDE SEQUENCE</scope>
    <source>
        <strain evidence="1">Berkeley</strain>
    </source>
</reference>
<dbReference type="EMBL" id="QTSX02005024">
    <property type="protein sequence ID" value="KAJ9062108.1"/>
    <property type="molecule type" value="Genomic_DNA"/>
</dbReference>
<evidence type="ECO:0000313" key="2">
    <source>
        <dbReference type="Proteomes" id="UP001165960"/>
    </source>
</evidence>
<evidence type="ECO:0000313" key="1">
    <source>
        <dbReference type="EMBL" id="KAJ9062108.1"/>
    </source>
</evidence>
<proteinExistence type="predicted"/>
<keyword evidence="2" id="KW-1185">Reference proteome</keyword>